<protein>
    <submittedName>
        <fullName evidence="1">Uncharacterized protein</fullName>
    </submittedName>
</protein>
<proteinExistence type="predicted"/>
<gene>
    <name evidence="1" type="ORF">MOTC310_07945</name>
</gene>
<evidence type="ECO:0000313" key="2">
    <source>
        <dbReference type="Proteomes" id="UP001355206"/>
    </source>
</evidence>
<dbReference type="EMBL" id="MLCA01000001">
    <property type="protein sequence ID" value="MEE7490414.1"/>
    <property type="molecule type" value="Genomic_DNA"/>
</dbReference>
<dbReference type="Proteomes" id="UP001355206">
    <property type="component" value="Unassembled WGS sequence"/>
</dbReference>
<keyword evidence="2" id="KW-1185">Reference proteome</keyword>
<comment type="caution">
    <text evidence="1">The sequence shown here is derived from an EMBL/GenBank/DDBJ whole genome shotgun (WGS) entry which is preliminary data.</text>
</comment>
<name>A0ABU7TLM8_9HYPH</name>
<organism evidence="1 2">
    <name type="scientific">Methylobacterium oryzae</name>
    <dbReference type="NCBI Taxonomy" id="334852"/>
    <lineage>
        <taxon>Bacteria</taxon>
        <taxon>Pseudomonadati</taxon>
        <taxon>Pseudomonadota</taxon>
        <taxon>Alphaproteobacteria</taxon>
        <taxon>Hyphomicrobiales</taxon>
        <taxon>Methylobacteriaceae</taxon>
        <taxon>Methylobacterium</taxon>
    </lineage>
</organism>
<evidence type="ECO:0000313" key="1">
    <source>
        <dbReference type="EMBL" id="MEE7490414.1"/>
    </source>
</evidence>
<accession>A0ABU7TLM8</accession>
<sequence>MYPRHGWGALASDPWRQVGASGPEYREIMRRIWLRQGGSREILDQLIPPEPTVAQGRRR</sequence>
<reference evidence="1 2" key="1">
    <citation type="journal article" date="2012" name="Genet. Mol. Biol.">
        <title>Analysis of 16S rRNA and mxaF genes revealing insights into Methylobacterium niche-specific plant association.</title>
        <authorList>
            <person name="Dourado M.N."/>
            <person name="Andreote F.D."/>
            <person name="Dini-Andreote F."/>
            <person name="Conti R."/>
            <person name="Araujo J.M."/>
            <person name="Araujo W.L."/>
        </authorList>
    </citation>
    <scope>NUCLEOTIDE SEQUENCE [LARGE SCALE GENOMIC DNA]</scope>
    <source>
        <strain evidence="1 2">TC3-10</strain>
    </source>
</reference>